<name>A0A4Y9ENS7_9SPHN</name>
<dbReference type="InterPro" id="IPR029045">
    <property type="entry name" value="ClpP/crotonase-like_dom_sf"/>
</dbReference>
<evidence type="ECO:0000256" key="1">
    <source>
        <dbReference type="ARBA" id="ARBA00007039"/>
    </source>
</evidence>
<dbReference type="AlphaFoldDB" id="A0A4Y9ENS7"/>
<evidence type="ECO:0000313" key="3">
    <source>
        <dbReference type="Proteomes" id="UP000297737"/>
    </source>
</evidence>
<dbReference type="Gene3D" id="3.90.226.10">
    <property type="entry name" value="2-enoyl-CoA Hydratase, Chain A, domain 1"/>
    <property type="match status" value="1"/>
</dbReference>
<dbReference type="InterPro" id="IPR023562">
    <property type="entry name" value="ClpP/TepA"/>
</dbReference>
<dbReference type="InterPro" id="IPR001907">
    <property type="entry name" value="ClpP"/>
</dbReference>
<evidence type="ECO:0008006" key="4">
    <source>
        <dbReference type="Google" id="ProtNLM"/>
    </source>
</evidence>
<proteinExistence type="inferred from homology"/>
<protein>
    <recommendedName>
        <fullName evidence="4">ATP-dependent Clp protease proteolytic subunit</fullName>
    </recommendedName>
</protein>
<dbReference type="Pfam" id="PF00574">
    <property type="entry name" value="CLP_protease"/>
    <property type="match status" value="1"/>
</dbReference>
<evidence type="ECO:0000313" key="2">
    <source>
        <dbReference type="EMBL" id="TFU03697.1"/>
    </source>
</evidence>
<dbReference type="GO" id="GO:0006508">
    <property type="term" value="P:proteolysis"/>
    <property type="evidence" value="ECO:0007669"/>
    <property type="project" value="InterPro"/>
</dbReference>
<dbReference type="SUPFAM" id="SSF52096">
    <property type="entry name" value="ClpP/crotonase"/>
    <property type="match status" value="1"/>
</dbReference>
<accession>A0A4Y9ENS7</accession>
<comment type="similarity">
    <text evidence="1">Belongs to the peptidase S14 family.</text>
</comment>
<dbReference type="EMBL" id="SIHO01000002">
    <property type="protein sequence ID" value="TFU03697.1"/>
    <property type="molecule type" value="Genomic_DNA"/>
</dbReference>
<dbReference type="RefSeq" id="WP_135246289.1">
    <property type="nucleotide sequence ID" value="NZ_SIHO01000002.1"/>
</dbReference>
<dbReference type="GO" id="GO:0004176">
    <property type="term" value="F:ATP-dependent peptidase activity"/>
    <property type="evidence" value="ECO:0007669"/>
    <property type="project" value="InterPro"/>
</dbReference>
<gene>
    <name evidence="2" type="ORF">EUV02_11160</name>
</gene>
<comment type="caution">
    <text evidence="2">The sequence shown here is derived from an EMBL/GenBank/DDBJ whole genome shotgun (WGS) entry which is preliminary data.</text>
</comment>
<dbReference type="PRINTS" id="PR00127">
    <property type="entry name" value="CLPPROTEASEP"/>
</dbReference>
<dbReference type="GO" id="GO:0004252">
    <property type="term" value="F:serine-type endopeptidase activity"/>
    <property type="evidence" value="ECO:0007669"/>
    <property type="project" value="InterPro"/>
</dbReference>
<organism evidence="2 3">
    <name type="scientific">Glacieibacterium arshaanense</name>
    <dbReference type="NCBI Taxonomy" id="2511025"/>
    <lineage>
        <taxon>Bacteria</taxon>
        <taxon>Pseudomonadati</taxon>
        <taxon>Pseudomonadota</taxon>
        <taxon>Alphaproteobacteria</taxon>
        <taxon>Sphingomonadales</taxon>
        <taxon>Sphingosinicellaceae</taxon>
        <taxon>Glacieibacterium</taxon>
    </lineage>
</organism>
<dbReference type="Proteomes" id="UP000297737">
    <property type="component" value="Unassembled WGS sequence"/>
</dbReference>
<keyword evidence="3" id="KW-1185">Reference proteome</keyword>
<sequence>MHAIFYNGPVNAGGMRNTQQLLADAVAKRLDDIVLVLSSNGGDVASGMGLYHFIRALPVPVRLHAAGVCSSIAATILLASDIRTGADPTQFVLHAATYREGPKLGERAENTVVITAPFRSRLGWDDARIAQCFTAEETALSVQQACAWGMVEQVADLRLMPSDTTAIVSIPK</sequence>
<dbReference type="OrthoDB" id="7946509at2"/>
<reference evidence="2 3" key="1">
    <citation type="submission" date="2019-02" db="EMBL/GenBank/DDBJ databases">
        <title>Polymorphobacter sp. isolated from the lake at the Tibet of China.</title>
        <authorList>
            <person name="Li A."/>
        </authorList>
    </citation>
    <scope>NUCLEOTIDE SEQUENCE [LARGE SCALE GENOMIC DNA]</scope>
    <source>
        <strain evidence="2 3">DJ1R-1</strain>
    </source>
</reference>